<gene>
    <name evidence="2" type="ORF">BXZ70DRAFT_415951</name>
</gene>
<keyword evidence="2" id="KW-0378">Hydrolase</keyword>
<dbReference type="InterPro" id="IPR000073">
    <property type="entry name" value="AB_hydrolase_1"/>
</dbReference>
<name>A0A8K0XUD8_9AGAR</name>
<comment type="caution">
    <text evidence="2">The sequence shown here is derived from an EMBL/GenBank/DDBJ whole genome shotgun (WGS) entry which is preliminary data.</text>
</comment>
<dbReference type="InterPro" id="IPR029058">
    <property type="entry name" value="AB_hydrolase_fold"/>
</dbReference>
<dbReference type="Pfam" id="PF12697">
    <property type="entry name" value="Abhydrolase_6"/>
    <property type="match status" value="1"/>
</dbReference>
<evidence type="ECO:0000313" key="2">
    <source>
        <dbReference type="EMBL" id="KAH8106091.1"/>
    </source>
</evidence>
<dbReference type="EMBL" id="JAEVFJ010000003">
    <property type="protein sequence ID" value="KAH8106091.1"/>
    <property type="molecule type" value="Genomic_DNA"/>
</dbReference>
<dbReference type="SUPFAM" id="SSF53474">
    <property type="entry name" value="alpha/beta-Hydrolases"/>
    <property type="match status" value="1"/>
</dbReference>
<organism evidence="2 3">
    <name type="scientific">Cristinia sonorae</name>
    <dbReference type="NCBI Taxonomy" id="1940300"/>
    <lineage>
        <taxon>Eukaryota</taxon>
        <taxon>Fungi</taxon>
        <taxon>Dikarya</taxon>
        <taxon>Basidiomycota</taxon>
        <taxon>Agaricomycotina</taxon>
        <taxon>Agaricomycetes</taxon>
        <taxon>Agaricomycetidae</taxon>
        <taxon>Agaricales</taxon>
        <taxon>Pleurotineae</taxon>
        <taxon>Stephanosporaceae</taxon>
        <taxon>Cristinia</taxon>
    </lineage>
</organism>
<evidence type="ECO:0000259" key="1">
    <source>
        <dbReference type="Pfam" id="PF12697"/>
    </source>
</evidence>
<dbReference type="OrthoDB" id="294702at2759"/>
<accession>A0A8K0XUD8</accession>
<keyword evidence="3" id="KW-1185">Reference proteome</keyword>
<protein>
    <submittedName>
        <fullName evidence="2">Alpha/Beta hydrolase protein</fullName>
    </submittedName>
</protein>
<reference evidence="2" key="1">
    <citation type="journal article" date="2021" name="New Phytol.">
        <title>Evolutionary innovations through gain and loss of genes in the ectomycorrhizal Boletales.</title>
        <authorList>
            <person name="Wu G."/>
            <person name="Miyauchi S."/>
            <person name="Morin E."/>
            <person name="Kuo A."/>
            <person name="Drula E."/>
            <person name="Varga T."/>
            <person name="Kohler A."/>
            <person name="Feng B."/>
            <person name="Cao Y."/>
            <person name="Lipzen A."/>
            <person name="Daum C."/>
            <person name="Hundley H."/>
            <person name="Pangilinan J."/>
            <person name="Johnson J."/>
            <person name="Barry K."/>
            <person name="LaButti K."/>
            <person name="Ng V."/>
            <person name="Ahrendt S."/>
            <person name="Min B."/>
            <person name="Choi I.G."/>
            <person name="Park H."/>
            <person name="Plett J.M."/>
            <person name="Magnuson J."/>
            <person name="Spatafora J.W."/>
            <person name="Nagy L.G."/>
            <person name="Henrissat B."/>
            <person name="Grigoriev I.V."/>
            <person name="Yang Z.L."/>
            <person name="Xu J."/>
            <person name="Martin F.M."/>
        </authorList>
    </citation>
    <scope>NUCLEOTIDE SEQUENCE</scope>
    <source>
        <strain evidence="2">KKN 215</strain>
    </source>
</reference>
<dbReference type="AlphaFoldDB" id="A0A8K0XUD8"/>
<dbReference type="Proteomes" id="UP000813824">
    <property type="component" value="Unassembled WGS sequence"/>
</dbReference>
<proteinExistence type="predicted"/>
<sequence length="327" mass="36236">MSSGAEEQYLNLPDGRTLAYAHGGNFTSSEVIIFFHGVFGVGGVSRLPPAFAERDVHYIAPTLPGWGKTSPTPSSRSFHETLYKDTAALISHLYPQTNQLRLYISGGSFGTVAAQILYGASYEAFPLGRQISGLLLIAPISPPHVHEGFTRCLSWMNYFALGPPAKILPFNLTQRMGIAMFRKKLDTPEHAAGFIREYAFKNLTPEEREGCEAWKTLRGFEEGQAEKEIGMSTFRSVEVTWEGFLAVPSVIHSDWGGYDPRIEDESRKAPVLVVMNREDKDHKLMGEWLVSSIKGATALYKPGGHMASLFYLDDIWAQFLRPASAAL</sequence>
<dbReference type="GO" id="GO:0016787">
    <property type="term" value="F:hydrolase activity"/>
    <property type="evidence" value="ECO:0007669"/>
    <property type="project" value="UniProtKB-KW"/>
</dbReference>
<dbReference type="Gene3D" id="3.40.50.1820">
    <property type="entry name" value="alpha/beta hydrolase"/>
    <property type="match status" value="1"/>
</dbReference>
<feature type="domain" description="AB hydrolase-1" evidence="1">
    <location>
        <begin position="32"/>
        <end position="308"/>
    </location>
</feature>
<evidence type="ECO:0000313" key="3">
    <source>
        <dbReference type="Proteomes" id="UP000813824"/>
    </source>
</evidence>